<accession>A0A2A2EMY8</accession>
<dbReference type="InterPro" id="IPR001296">
    <property type="entry name" value="Glyco_trans_1"/>
</dbReference>
<dbReference type="Gene3D" id="3.40.50.2000">
    <property type="entry name" value="Glycogen Phosphorylase B"/>
    <property type="match status" value="2"/>
</dbReference>
<dbReference type="InterPro" id="IPR050194">
    <property type="entry name" value="Glycosyltransferase_grp1"/>
</dbReference>
<protein>
    <submittedName>
        <fullName evidence="5">Glycosyl transferase family 1</fullName>
    </submittedName>
</protein>
<dbReference type="PANTHER" id="PTHR45947:SF3">
    <property type="entry name" value="SULFOQUINOVOSYL TRANSFERASE SQD2"/>
    <property type="match status" value="1"/>
</dbReference>
<feature type="domain" description="Glycosyl transferase family 1" evidence="3">
    <location>
        <begin position="185"/>
        <end position="303"/>
    </location>
</feature>
<organism evidence="5 6">
    <name type="scientific">Bifidobacterium italicum</name>
    <dbReference type="NCBI Taxonomy" id="1960968"/>
    <lineage>
        <taxon>Bacteria</taxon>
        <taxon>Bacillati</taxon>
        <taxon>Actinomycetota</taxon>
        <taxon>Actinomycetes</taxon>
        <taxon>Bifidobacteriales</taxon>
        <taxon>Bifidobacteriaceae</taxon>
        <taxon>Bifidobacterium</taxon>
    </lineage>
</organism>
<proteinExistence type="predicted"/>
<evidence type="ECO:0000259" key="3">
    <source>
        <dbReference type="Pfam" id="PF00534"/>
    </source>
</evidence>
<gene>
    <name evidence="5" type="ORF">B1400_0077</name>
</gene>
<keyword evidence="1" id="KW-0328">Glycosyltransferase</keyword>
<evidence type="ECO:0000256" key="2">
    <source>
        <dbReference type="ARBA" id="ARBA00022679"/>
    </source>
</evidence>
<sequence length="375" mass="41830">MNGNSKPSVLVSEISGNWGGIEAFIENEVAPLQDEFDVYCIAQNDDPAIRARLSIPDDHVLTVPERYGSLAYRRHMKVIYGRGFDIIHLNKNSLVKYLPLTLARKVSPRSRCILHSHNTSPSSKSPLASLHYLIRPFMVRRAHCLLACSQTAASYLFGSYAQDSTIVRNGVDVRRFAFDERKRLEVREAWHIPADATVLINVARLSDQKNQTRLVEMFDEYRTGDPAAFLLLVGEGERRQQIERTVARLGLEPYVKLTGRQRDIGAYYSAADLAVFPSLFEGLPVAFIEAQANGIPVLASDTVTKDADVFGSMCFESLSASDAVWADHIAALSVPGRALDEDARPRAAERMEQAGYDAKNASETLRRIYRRLLAS</sequence>
<dbReference type="AlphaFoldDB" id="A0A2A2EMY8"/>
<dbReference type="EMBL" id="MVOG01000002">
    <property type="protein sequence ID" value="PAU70273.1"/>
    <property type="molecule type" value="Genomic_DNA"/>
</dbReference>
<evidence type="ECO:0000256" key="1">
    <source>
        <dbReference type="ARBA" id="ARBA00022676"/>
    </source>
</evidence>
<name>A0A2A2EMY8_9BIFI</name>
<dbReference type="PANTHER" id="PTHR45947">
    <property type="entry name" value="SULFOQUINOVOSYL TRANSFERASE SQD2"/>
    <property type="match status" value="1"/>
</dbReference>
<dbReference type="GO" id="GO:1901137">
    <property type="term" value="P:carbohydrate derivative biosynthetic process"/>
    <property type="evidence" value="ECO:0007669"/>
    <property type="project" value="UniProtKB-ARBA"/>
</dbReference>
<dbReference type="GO" id="GO:0016757">
    <property type="term" value="F:glycosyltransferase activity"/>
    <property type="evidence" value="ECO:0007669"/>
    <property type="project" value="UniProtKB-KW"/>
</dbReference>
<dbReference type="RefSeq" id="WP_095612533.1">
    <property type="nucleotide sequence ID" value="NZ_MVOG01000002.1"/>
</dbReference>
<evidence type="ECO:0000313" key="6">
    <source>
        <dbReference type="Proteomes" id="UP000217986"/>
    </source>
</evidence>
<keyword evidence="2 5" id="KW-0808">Transferase</keyword>
<dbReference type="InterPro" id="IPR028098">
    <property type="entry name" value="Glyco_trans_4-like_N"/>
</dbReference>
<evidence type="ECO:0000259" key="4">
    <source>
        <dbReference type="Pfam" id="PF13439"/>
    </source>
</evidence>
<evidence type="ECO:0000313" key="5">
    <source>
        <dbReference type="EMBL" id="PAU70273.1"/>
    </source>
</evidence>
<dbReference type="Proteomes" id="UP000217986">
    <property type="component" value="Unassembled WGS sequence"/>
</dbReference>
<feature type="domain" description="Glycosyltransferase subfamily 4-like N-terminal" evidence="4">
    <location>
        <begin position="18"/>
        <end position="175"/>
    </location>
</feature>
<keyword evidence="6" id="KW-1185">Reference proteome</keyword>
<dbReference type="Pfam" id="PF13439">
    <property type="entry name" value="Glyco_transf_4"/>
    <property type="match status" value="1"/>
</dbReference>
<dbReference type="Pfam" id="PF00534">
    <property type="entry name" value="Glycos_transf_1"/>
    <property type="match status" value="1"/>
</dbReference>
<reference evidence="5 6" key="1">
    <citation type="journal article" date="2017" name="ISME J.">
        <title>Unveiling bifidobacterial biogeography across the mammalian branch of the tree of life.</title>
        <authorList>
            <person name="Milani C."/>
            <person name="Mangifesta M."/>
            <person name="Mancabelli L."/>
            <person name="Lugli G.A."/>
            <person name="James K."/>
            <person name="Duranti S."/>
            <person name="Turroni F."/>
            <person name="Ferrario C."/>
            <person name="Ossiprandi M.C."/>
            <person name="van Sinderen D."/>
            <person name="Ventura M."/>
        </authorList>
    </citation>
    <scope>NUCLEOTIDE SEQUENCE [LARGE SCALE GENOMIC DNA]</scope>
    <source>
        <strain evidence="5 6">70</strain>
    </source>
</reference>
<dbReference type="SUPFAM" id="SSF53756">
    <property type="entry name" value="UDP-Glycosyltransferase/glycogen phosphorylase"/>
    <property type="match status" value="1"/>
</dbReference>
<dbReference type="OrthoDB" id="9790710at2"/>
<comment type="caution">
    <text evidence="5">The sequence shown here is derived from an EMBL/GenBank/DDBJ whole genome shotgun (WGS) entry which is preliminary data.</text>
</comment>